<gene>
    <name evidence="1" type="ORF">EDD29_2243</name>
</gene>
<dbReference type="Gene3D" id="3.40.630.30">
    <property type="match status" value="1"/>
</dbReference>
<evidence type="ECO:0000313" key="2">
    <source>
        <dbReference type="Proteomes" id="UP000272400"/>
    </source>
</evidence>
<evidence type="ECO:0008006" key="3">
    <source>
        <dbReference type="Google" id="ProtNLM"/>
    </source>
</evidence>
<proteinExistence type="predicted"/>
<dbReference type="AlphaFoldDB" id="A0A3N1CU20"/>
<dbReference type="Proteomes" id="UP000272400">
    <property type="component" value="Unassembled WGS sequence"/>
</dbReference>
<comment type="caution">
    <text evidence="1">The sequence shown here is derived from an EMBL/GenBank/DDBJ whole genome shotgun (WGS) entry which is preliminary data.</text>
</comment>
<accession>A0A3N1CU20</accession>
<dbReference type="OrthoDB" id="5083029at2"/>
<dbReference type="RefSeq" id="WP_123664292.1">
    <property type="nucleotide sequence ID" value="NZ_RJKE01000001.1"/>
</dbReference>
<protein>
    <recommendedName>
        <fullName evidence="3">Acetyltransferase (GNAT) family protein</fullName>
    </recommendedName>
</protein>
<dbReference type="EMBL" id="RJKE01000001">
    <property type="protein sequence ID" value="ROO84715.1"/>
    <property type="molecule type" value="Genomic_DNA"/>
</dbReference>
<keyword evidence="2" id="KW-1185">Reference proteome</keyword>
<organism evidence="1 2">
    <name type="scientific">Actinocorallia herbida</name>
    <dbReference type="NCBI Taxonomy" id="58109"/>
    <lineage>
        <taxon>Bacteria</taxon>
        <taxon>Bacillati</taxon>
        <taxon>Actinomycetota</taxon>
        <taxon>Actinomycetes</taxon>
        <taxon>Streptosporangiales</taxon>
        <taxon>Thermomonosporaceae</taxon>
        <taxon>Actinocorallia</taxon>
    </lineage>
</organism>
<sequence>MTVPSLPALTPRAPWAAEPGAWGRSRGTLLLRRPDGVRAGVRVERCAAGRLGVAYPVGAHDVEIAVTLATGGTEAGAAVLDAVVEALWAADPRCRRVVFAAAEPAGAATARRAGFRPAAEVDLASGPVELLVREPEWVTAVDLDLDRVPT</sequence>
<name>A0A3N1CU20_9ACTN</name>
<evidence type="ECO:0000313" key="1">
    <source>
        <dbReference type="EMBL" id="ROO84715.1"/>
    </source>
</evidence>
<reference evidence="1 2" key="1">
    <citation type="submission" date="2018-11" db="EMBL/GenBank/DDBJ databases">
        <title>Sequencing the genomes of 1000 actinobacteria strains.</title>
        <authorList>
            <person name="Klenk H.-P."/>
        </authorList>
    </citation>
    <scope>NUCLEOTIDE SEQUENCE [LARGE SCALE GENOMIC DNA]</scope>
    <source>
        <strain evidence="1 2">DSM 44254</strain>
    </source>
</reference>